<evidence type="ECO:0000313" key="1">
    <source>
        <dbReference type="EMBL" id="JAA88442.1"/>
    </source>
</evidence>
<proteinExistence type="predicted"/>
<name>S4PY07_9NEOP</name>
<accession>S4PY07</accession>
<reference evidence="1" key="1">
    <citation type="journal article" date="2013" name="BMC Genomics">
        <title>Unscrambling butterfly oogenesis.</title>
        <authorList>
            <person name="Carter J.M."/>
            <person name="Baker S.C."/>
            <person name="Pink R."/>
            <person name="Carter D.R."/>
            <person name="Collins A."/>
            <person name="Tomlin J."/>
            <person name="Gibbs M."/>
            <person name="Breuker C.J."/>
        </authorList>
    </citation>
    <scope>NUCLEOTIDE SEQUENCE</scope>
    <source>
        <tissue evidence="1">Ovary</tissue>
    </source>
</reference>
<sequence length="187" mass="21559">MDTLKQSFSAMSEMFYIKMDEFQQELQKNSSSKTTVTTSSIAADFGSFKTFIVATLNTLQHQLEFLKMEMDRQEMRNRRKMLLLHGIPEAKAENLIARVTTTFAEHLDLPNFSSSSIKASYRFGRSSSTKPRPIVVKFADVVVRNKVWFSKTKFKGTGFTQSEFLTKPRHNAFLEARKRFGITNCWT</sequence>
<protein>
    <recommendedName>
        <fullName evidence="2">Zinc finger DNA binding protein</fullName>
    </recommendedName>
</protein>
<organism evidence="1">
    <name type="scientific">Pararge aegeria</name>
    <name type="common">speckled wood butterfly</name>
    <dbReference type="NCBI Taxonomy" id="116150"/>
    <lineage>
        <taxon>Eukaryota</taxon>
        <taxon>Metazoa</taxon>
        <taxon>Ecdysozoa</taxon>
        <taxon>Arthropoda</taxon>
        <taxon>Hexapoda</taxon>
        <taxon>Insecta</taxon>
        <taxon>Pterygota</taxon>
        <taxon>Neoptera</taxon>
        <taxon>Endopterygota</taxon>
        <taxon>Lepidoptera</taxon>
        <taxon>Glossata</taxon>
        <taxon>Ditrysia</taxon>
        <taxon>Papilionoidea</taxon>
        <taxon>Nymphalidae</taxon>
        <taxon>Satyrinae</taxon>
        <taxon>Satyrini</taxon>
        <taxon>Parargina</taxon>
        <taxon>Pararge</taxon>
    </lineage>
</organism>
<evidence type="ECO:0008006" key="2">
    <source>
        <dbReference type="Google" id="ProtNLM"/>
    </source>
</evidence>
<reference evidence="1" key="2">
    <citation type="submission" date="2013-05" db="EMBL/GenBank/DDBJ databases">
        <authorList>
            <person name="Carter J.-M."/>
            <person name="Baker S.C."/>
            <person name="Pink R."/>
            <person name="Carter D.R.F."/>
            <person name="Collins A."/>
            <person name="Tomlin J."/>
            <person name="Gibbs M."/>
            <person name="Breuker C.J."/>
        </authorList>
    </citation>
    <scope>NUCLEOTIDE SEQUENCE</scope>
    <source>
        <tissue evidence="1">Ovary</tissue>
    </source>
</reference>
<feature type="non-terminal residue" evidence="1">
    <location>
        <position position="187"/>
    </location>
</feature>
<dbReference type="AlphaFoldDB" id="S4PY07"/>
<dbReference type="Gene3D" id="3.30.70.1820">
    <property type="entry name" value="L1 transposable element, RRM domain"/>
    <property type="match status" value="1"/>
</dbReference>
<dbReference type="EMBL" id="GAIX01004118">
    <property type="protein sequence ID" value="JAA88442.1"/>
    <property type="molecule type" value="Transcribed_RNA"/>
</dbReference>